<dbReference type="Gramene" id="RZC79967">
    <property type="protein sequence ID" value="RZC79967"/>
    <property type="gene ID" value="C5167_042540"/>
</dbReference>
<keyword evidence="2" id="KW-1185">Reference proteome</keyword>
<dbReference type="EMBL" id="CM010724">
    <property type="protein sequence ID" value="RZC79967.1"/>
    <property type="molecule type" value="Genomic_DNA"/>
</dbReference>
<name>A0A4Y7L4U6_PAPSO</name>
<reference evidence="1 2" key="1">
    <citation type="journal article" date="2018" name="Science">
        <title>The opium poppy genome and morphinan production.</title>
        <authorList>
            <person name="Guo L."/>
            <person name="Winzer T."/>
            <person name="Yang X."/>
            <person name="Li Y."/>
            <person name="Ning Z."/>
            <person name="He Z."/>
            <person name="Teodor R."/>
            <person name="Lu Y."/>
            <person name="Bowser T.A."/>
            <person name="Graham I.A."/>
            <person name="Ye K."/>
        </authorList>
    </citation>
    <scope>NUCLEOTIDE SEQUENCE [LARGE SCALE GENOMIC DNA]</scope>
    <source>
        <strain evidence="2">cv. HN1</strain>
        <tissue evidence="1">Leaves</tissue>
    </source>
</reference>
<evidence type="ECO:0000313" key="2">
    <source>
        <dbReference type="Proteomes" id="UP000316621"/>
    </source>
</evidence>
<accession>A0A4Y7L4U6</accession>
<dbReference type="Proteomes" id="UP000316621">
    <property type="component" value="Chromosome 10"/>
</dbReference>
<organism evidence="1 2">
    <name type="scientific">Papaver somniferum</name>
    <name type="common">Opium poppy</name>
    <dbReference type="NCBI Taxonomy" id="3469"/>
    <lineage>
        <taxon>Eukaryota</taxon>
        <taxon>Viridiplantae</taxon>
        <taxon>Streptophyta</taxon>
        <taxon>Embryophyta</taxon>
        <taxon>Tracheophyta</taxon>
        <taxon>Spermatophyta</taxon>
        <taxon>Magnoliopsida</taxon>
        <taxon>Ranunculales</taxon>
        <taxon>Papaveraceae</taxon>
        <taxon>Papaveroideae</taxon>
        <taxon>Papaver</taxon>
    </lineage>
</organism>
<proteinExistence type="predicted"/>
<sequence length="156" mass="18125">MGYESNMNGCSNKSVVRLSSCEIASQTEKLKEPALVSNMVYGSGSRKFVYVQRVKPSNNNEFFNFEDYCEAAGEQSHLHDQMIQPHVINLLANSKITMCRKWKLKYRSMREQHFCRQKHLFRNMSFRCPWGEISLVLILTTETNIFKCEGNPELES</sequence>
<evidence type="ECO:0000313" key="1">
    <source>
        <dbReference type="EMBL" id="RZC79967.1"/>
    </source>
</evidence>
<gene>
    <name evidence="1" type="ORF">C5167_042540</name>
</gene>
<dbReference type="AlphaFoldDB" id="A0A4Y7L4U6"/>
<protein>
    <submittedName>
        <fullName evidence="1">Uncharacterized protein</fullName>
    </submittedName>
</protein>